<comment type="caution">
    <text evidence="1">The sequence shown here is derived from an EMBL/GenBank/DDBJ whole genome shotgun (WGS) entry which is preliminary data.</text>
</comment>
<sequence>MEDLKPNNTELKFLTLAYNRFYDLYDEVMNDDYWQKDEWERFSKIKQAFAIYAELLNYEPIKHVIEQLKTARPPMESEIGSELFKFVRNVVSHFPFFNSWDSVWVSKPIINWYREGLTIDRFLKKYEGHQEVKYRFWEEKKKRMTYLKISFPEAYNDKSKIFLNEMISEKEGVKFSFILMRQIMDTQVEEVKEIKE</sequence>
<keyword evidence="2" id="KW-1185">Reference proteome</keyword>
<protein>
    <submittedName>
        <fullName evidence="1">Uncharacterized protein</fullName>
    </submittedName>
</protein>
<proteinExistence type="predicted"/>
<organism evidence="1 2">
    <name type="scientific">Aquimarina aggregata</name>
    <dbReference type="NCBI Taxonomy" id="1642818"/>
    <lineage>
        <taxon>Bacteria</taxon>
        <taxon>Pseudomonadati</taxon>
        <taxon>Bacteroidota</taxon>
        <taxon>Flavobacteriia</taxon>
        <taxon>Flavobacteriales</taxon>
        <taxon>Flavobacteriaceae</taxon>
        <taxon>Aquimarina</taxon>
    </lineage>
</organism>
<evidence type="ECO:0000313" key="2">
    <source>
        <dbReference type="Proteomes" id="UP000076715"/>
    </source>
</evidence>
<dbReference type="EMBL" id="LQRT01000013">
    <property type="protein sequence ID" value="KZS40577.1"/>
    <property type="molecule type" value="Genomic_DNA"/>
</dbReference>
<dbReference type="AlphaFoldDB" id="A0A163AJ08"/>
<gene>
    <name evidence="1" type="ORF">AWE51_06420</name>
</gene>
<accession>A0A163AJ08</accession>
<evidence type="ECO:0000313" key="1">
    <source>
        <dbReference type="EMBL" id="KZS40577.1"/>
    </source>
</evidence>
<reference evidence="1 2" key="1">
    <citation type="submission" date="2016-01" db="EMBL/GenBank/DDBJ databases">
        <title>The draft genome sequence of Aquimarina sp. RZW4-3-2.</title>
        <authorList>
            <person name="Wang Y."/>
        </authorList>
    </citation>
    <scope>NUCLEOTIDE SEQUENCE [LARGE SCALE GENOMIC DNA]</scope>
    <source>
        <strain evidence="1 2">RZW4-3-2</strain>
    </source>
</reference>
<dbReference type="Proteomes" id="UP000076715">
    <property type="component" value="Unassembled WGS sequence"/>
</dbReference>
<name>A0A163AJ08_9FLAO</name>
<dbReference type="RefSeq" id="WP_066314218.1">
    <property type="nucleotide sequence ID" value="NZ_LQRT01000013.1"/>
</dbReference>
<dbReference type="OrthoDB" id="2569040at2"/>